<proteinExistence type="predicted"/>
<evidence type="ECO:0000313" key="2">
    <source>
        <dbReference type="Proteomes" id="UP000011820"/>
    </source>
</evidence>
<keyword evidence="2" id="KW-1185">Reference proteome</keyword>
<evidence type="ECO:0000313" key="1">
    <source>
        <dbReference type="EMBL" id="AGH17305.1"/>
    </source>
</evidence>
<dbReference type="RefSeq" id="WP_015452900.1">
    <property type="nucleotide sequence ID" value="NC_020549.1"/>
</dbReference>
<gene>
    <name evidence="1" type="ORF">WSI_04685</name>
</gene>
<sequence length="43" mass="4696">MAKEADKQKVNSVESSYPLMIAIDYEGGEVSRLICTTVFAITS</sequence>
<reference evidence="1 2" key="1">
    <citation type="journal article" date="2013" name="Genome Announc.">
        <title>Complete Genome Sequence of a Chinese Strain of 'Candidatus Liberibacter asiaticus'.</title>
        <authorList>
            <person name="Lin H."/>
            <person name="Han C.S."/>
            <person name="Liu B."/>
            <person name="Lou B."/>
            <person name="Bai X."/>
            <person name="Deng C."/>
            <person name="Civerolo E.L."/>
            <person name="Gupta G."/>
        </authorList>
    </citation>
    <scope>NUCLEOTIDE SEQUENCE [LARGE SCALE GENOMIC DNA]</scope>
    <source>
        <strain evidence="2">gxpsy</strain>
    </source>
</reference>
<organism evidence="1 2">
    <name type="scientific">Candidatus Liberibacter asiaticus str. gxpsy</name>
    <dbReference type="NCBI Taxonomy" id="1174529"/>
    <lineage>
        <taxon>Bacteria</taxon>
        <taxon>Pseudomonadati</taxon>
        <taxon>Pseudomonadota</taxon>
        <taxon>Alphaproteobacteria</taxon>
        <taxon>Hyphomicrobiales</taxon>
        <taxon>Rhizobiaceae</taxon>
        <taxon>Liberibacter</taxon>
    </lineage>
</organism>
<protein>
    <submittedName>
        <fullName evidence="1">Uncharacterized protein</fullName>
    </submittedName>
</protein>
<name>A0ABN4B1Q7_LIBAS</name>
<dbReference type="Proteomes" id="UP000011820">
    <property type="component" value="Chromosome"/>
</dbReference>
<dbReference type="EMBL" id="CP004005">
    <property type="protein sequence ID" value="AGH17305.1"/>
    <property type="molecule type" value="Genomic_DNA"/>
</dbReference>
<dbReference type="GeneID" id="93077484"/>
<accession>A0ABN4B1Q7</accession>